<feature type="region of interest" description="Disordered" evidence="1">
    <location>
        <begin position="170"/>
        <end position="226"/>
    </location>
</feature>
<name>A0A8H7Y3L3_PSICU</name>
<organism evidence="2">
    <name type="scientific">Psilocybe cubensis</name>
    <name type="common">Psychedelic mushroom</name>
    <name type="synonym">Stropharia cubensis</name>
    <dbReference type="NCBI Taxonomy" id="181762"/>
    <lineage>
        <taxon>Eukaryota</taxon>
        <taxon>Fungi</taxon>
        <taxon>Dikarya</taxon>
        <taxon>Basidiomycota</taxon>
        <taxon>Agaricomycotina</taxon>
        <taxon>Agaricomycetes</taxon>
        <taxon>Agaricomycetidae</taxon>
        <taxon>Agaricales</taxon>
        <taxon>Agaricineae</taxon>
        <taxon>Strophariaceae</taxon>
        <taxon>Psilocybe</taxon>
    </lineage>
</organism>
<dbReference type="EMBL" id="JAFIQS010000002">
    <property type="protein sequence ID" value="KAG5172192.1"/>
    <property type="molecule type" value="Genomic_DNA"/>
</dbReference>
<proteinExistence type="predicted"/>
<reference evidence="2" key="1">
    <citation type="submission" date="2021-02" db="EMBL/GenBank/DDBJ databases">
        <title>Psilocybe cubensis genome.</title>
        <authorList>
            <person name="Mckernan K.J."/>
            <person name="Crawford S."/>
            <person name="Trippe A."/>
            <person name="Kane L.T."/>
            <person name="Mclaughlin S."/>
        </authorList>
    </citation>
    <scope>NUCLEOTIDE SEQUENCE [LARGE SCALE GENOMIC DNA]</scope>
    <source>
        <strain evidence="2">MGC-MH-2018</strain>
    </source>
</reference>
<evidence type="ECO:0000256" key="1">
    <source>
        <dbReference type="SAM" id="MobiDB-lite"/>
    </source>
</evidence>
<accession>A0A8H7Y3L3</accession>
<feature type="compositionally biased region" description="Polar residues" evidence="1">
    <location>
        <begin position="248"/>
        <end position="262"/>
    </location>
</feature>
<dbReference type="AlphaFoldDB" id="A0A8H7Y3L3"/>
<evidence type="ECO:0000313" key="2">
    <source>
        <dbReference type="EMBL" id="KAG5172192.1"/>
    </source>
</evidence>
<sequence>MSANDIQALGEIGPVLQELNETLPVFVCVVRGPLNEIINDYRAYGADCFVRITEAGLAQFLEERDQAGDVHFRKTVSNDDNNSVGGLLPFLVVLRGTINGVLQKSELFKIEHVLSMPKKSVDAFLDSQRTAGSLHLVPAADPSPFSASSHLLRSGEIRYTQWPAFGHLGPATTRIRRRRPKVPPVPKPDSDSDSDSVIVIRSKQLNRQSTSTQLRTPTSLSEVGTPTLRRSKRIQELSVAPSLRMTTSSLRQRTVLSTPLSSHRSKRTQDPPSTPLRRSQRLQAYAVEQSCRLPDFIVTAPTCDIEYFNELDNIVDYYNPVACNFHPAVLERIGKATLELDKVSVGVSWKA</sequence>
<comment type="caution">
    <text evidence="2">The sequence shown here is derived from an EMBL/GenBank/DDBJ whole genome shotgun (WGS) entry which is preliminary data.</text>
</comment>
<gene>
    <name evidence="2" type="ORF">JR316_001689</name>
</gene>
<feature type="compositionally biased region" description="Polar residues" evidence="1">
    <location>
        <begin position="205"/>
        <end position="224"/>
    </location>
</feature>
<protein>
    <submittedName>
        <fullName evidence="2">Uncharacterized protein</fullName>
    </submittedName>
</protein>
<feature type="region of interest" description="Disordered" evidence="1">
    <location>
        <begin position="248"/>
        <end position="278"/>
    </location>
</feature>